<feature type="compositionally biased region" description="Basic and acidic residues" evidence="1">
    <location>
        <begin position="208"/>
        <end position="229"/>
    </location>
</feature>
<reference evidence="3 4" key="1">
    <citation type="journal article" date="2016" name="BMC Genomics">
        <title>Comparative genomics reveals Cyclospora cayetanensis possesses coccidia-like metabolism and invasion components but unique surface antigens.</title>
        <authorList>
            <person name="Liu S."/>
            <person name="Wang L."/>
            <person name="Zheng H."/>
            <person name="Xu Z."/>
            <person name="Roellig D.M."/>
            <person name="Li N."/>
            <person name="Frace M.A."/>
            <person name="Tang K."/>
            <person name="Arrowood M.J."/>
            <person name="Moss D.M."/>
            <person name="Zhang L."/>
            <person name="Feng Y."/>
            <person name="Xiao L."/>
        </authorList>
    </citation>
    <scope>NUCLEOTIDE SEQUENCE [LARGE SCALE GENOMIC DNA]</scope>
    <source>
        <strain evidence="3 4">CHN_HEN01</strain>
    </source>
</reference>
<name>A0A1D3CY65_9EIME</name>
<dbReference type="GO" id="GO:0035091">
    <property type="term" value="F:phosphatidylinositol binding"/>
    <property type="evidence" value="ECO:0007669"/>
    <property type="project" value="InterPro"/>
</dbReference>
<feature type="compositionally biased region" description="Basic and acidic residues" evidence="1">
    <location>
        <begin position="501"/>
        <end position="510"/>
    </location>
</feature>
<feature type="region of interest" description="Disordered" evidence="1">
    <location>
        <begin position="372"/>
        <end position="747"/>
    </location>
</feature>
<protein>
    <recommendedName>
        <fullName evidence="2">VHS domain-containing protein</fullName>
    </recommendedName>
</protein>
<dbReference type="InterPro" id="IPR008942">
    <property type="entry name" value="ENTH_VHS"/>
</dbReference>
<dbReference type="PROSITE" id="PS50179">
    <property type="entry name" value="VHS"/>
    <property type="match status" value="1"/>
</dbReference>
<evidence type="ECO:0000256" key="1">
    <source>
        <dbReference type="SAM" id="MobiDB-lite"/>
    </source>
</evidence>
<dbReference type="Proteomes" id="UP000095192">
    <property type="component" value="Unassembled WGS sequence"/>
</dbReference>
<accession>A0A1D3CY65</accession>
<dbReference type="InterPro" id="IPR002014">
    <property type="entry name" value="VHS_dom"/>
</dbReference>
<dbReference type="GO" id="GO:0043130">
    <property type="term" value="F:ubiquitin binding"/>
    <property type="evidence" value="ECO:0007669"/>
    <property type="project" value="InterPro"/>
</dbReference>
<keyword evidence="4" id="KW-1185">Reference proteome</keyword>
<evidence type="ECO:0000313" key="4">
    <source>
        <dbReference type="Proteomes" id="UP000095192"/>
    </source>
</evidence>
<feature type="region of interest" description="Disordered" evidence="1">
    <location>
        <begin position="208"/>
        <end position="312"/>
    </location>
</feature>
<feature type="compositionally biased region" description="Low complexity" evidence="1">
    <location>
        <begin position="377"/>
        <end position="392"/>
    </location>
</feature>
<feature type="compositionally biased region" description="Polar residues" evidence="1">
    <location>
        <begin position="621"/>
        <end position="633"/>
    </location>
</feature>
<sequence>MDFPRGASPPFADAVASCLTYHGGPLDLSVSLALQCVDACSTSRDNTRYLLSQAAEKLRQGSDPEGMYRALELVEICVKNNGLDFARHMDEHFLRSMAKVLKITTFRRSLTKDVKEKLTKIIGGPFVHPGVATDPRIHVGQLRQSLAILASPGAPLSRRLAAYRHLKASRESLGGWLQSLSQTDQDMQRNLSSLSAGLELADYVDKELAKGEPSEDRLDESRRSLEGRQKGPQKAVGSSEGPRGASISLLDLSPTETQEDQAPSAEREASAATRGPSVPSAGGAPDLLPPRAGGPSTFALLPPPPAFSTPAGSVVAAADRVSQGAFSGGPPQQDPWSALSDLSWALPAAISVASSSFSPRLSAPAPFIPLLPPEGPSAPWASGPAAGSTSQGAPGGSSGMAPPPGVLPDLHPCVASVAPSTPGPSSSASGAAAPWHTFSFGDFVAASPQQGTPNRPQGPPLGGPQAGGTPWQGGLPFGNRLALMGPPAPRSVEDDPFADCGPRDQQDHWLRQPSQQTSSSSTGAGAEVLPVQLPMVLVPSQQDREGRGPHSPPKSPDSSNCSSSGGSSQGPPPAARGTHSPVHAALWPDTDTQRSAETNARDSYSFAAASAPVSCPASPFNEFSPSIHPSRSFSKGPVENLASSDNNAAVDGRRFSFGTPSERSTSQPEQTSRRGASPRPTLEGRAWTRSNSGASECKGSPAVWPQGTYGGISEEAPFGGPRRATPFPGAQGASNGNTQAFGPGATTDNELLDKVHQQLDEMAFNLDLSEL</sequence>
<comment type="caution">
    <text evidence="3">The sequence shown here is derived from an EMBL/GenBank/DDBJ whole genome shotgun (WGS) entry which is preliminary data.</text>
</comment>
<evidence type="ECO:0000313" key="3">
    <source>
        <dbReference type="EMBL" id="OEH76139.1"/>
    </source>
</evidence>
<feature type="compositionally biased region" description="Low complexity" evidence="1">
    <location>
        <begin position="514"/>
        <end position="541"/>
    </location>
</feature>
<feature type="domain" description="VHS" evidence="2">
    <location>
        <begin position="31"/>
        <end position="122"/>
    </location>
</feature>
<dbReference type="AlphaFoldDB" id="A0A1D3CY65"/>
<dbReference type="Gene3D" id="1.25.40.90">
    <property type="match status" value="1"/>
</dbReference>
<proteinExistence type="predicted"/>
<dbReference type="EMBL" id="JROU02001522">
    <property type="protein sequence ID" value="OEH76139.1"/>
    <property type="molecule type" value="Genomic_DNA"/>
</dbReference>
<dbReference type="VEuPathDB" id="ToxoDB:cyc_04209"/>
<gene>
    <name evidence="3" type="ORF">cyc_04209</name>
</gene>
<organism evidence="3 4">
    <name type="scientific">Cyclospora cayetanensis</name>
    <dbReference type="NCBI Taxonomy" id="88456"/>
    <lineage>
        <taxon>Eukaryota</taxon>
        <taxon>Sar</taxon>
        <taxon>Alveolata</taxon>
        <taxon>Apicomplexa</taxon>
        <taxon>Conoidasida</taxon>
        <taxon>Coccidia</taxon>
        <taxon>Eucoccidiorida</taxon>
        <taxon>Eimeriorina</taxon>
        <taxon>Eimeriidae</taxon>
        <taxon>Cyclospora</taxon>
    </lineage>
</organism>
<feature type="compositionally biased region" description="Low complexity" evidence="1">
    <location>
        <begin position="414"/>
        <end position="434"/>
    </location>
</feature>
<dbReference type="SUPFAM" id="SSF48464">
    <property type="entry name" value="ENTH/VHS domain"/>
    <property type="match status" value="1"/>
</dbReference>
<evidence type="ECO:0000259" key="2">
    <source>
        <dbReference type="PROSITE" id="PS50179"/>
    </source>
</evidence>
<dbReference type="InParanoid" id="A0A1D3CY65"/>
<feature type="compositionally biased region" description="Low complexity" evidence="1">
    <location>
        <begin position="607"/>
        <end position="619"/>
    </location>
</feature>
<feature type="compositionally biased region" description="Polar residues" evidence="1">
    <location>
        <begin position="658"/>
        <end position="674"/>
    </location>
</feature>
<feature type="compositionally biased region" description="Polar residues" evidence="1">
    <location>
        <begin position="593"/>
        <end position="602"/>
    </location>
</feature>
<feature type="compositionally biased region" description="Low complexity" evidence="1">
    <location>
        <begin position="556"/>
        <end position="566"/>
    </location>
</feature>